<dbReference type="InterPro" id="IPR019533">
    <property type="entry name" value="Peptidase_S26"/>
</dbReference>
<feature type="transmembrane region" description="Helical" evidence="3">
    <location>
        <begin position="12"/>
        <end position="33"/>
    </location>
</feature>
<comment type="similarity">
    <text evidence="1 3">Belongs to the peptidase S26 family.</text>
</comment>
<dbReference type="STRING" id="322095.HMPREF3185_01912"/>
<dbReference type="Pfam" id="PF10502">
    <property type="entry name" value="Peptidase_S26"/>
    <property type="match status" value="1"/>
</dbReference>
<evidence type="ECO:0000313" key="6">
    <source>
        <dbReference type="Proteomes" id="UP000070224"/>
    </source>
</evidence>
<dbReference type="EMBL" id="LSDK01000132">
    <property type="protein sequence ID" value="KXB73710.1"/>
    <property type="molecule type" value="Genomic_DNA"/>
</dbReference>
<name>A0A134B1A1_9PORP</name>
<dbReference type="OrthoDB" id="9802919at2"/>
<dbReference type="Proteomes" id="UP000070224">
    <property type="component" value="Unassembled WGS sequence"/>
</dbReference>
<feature type="domain" description="Peptidase S26" evidence="4">
    <location>
        <begin position="19"/>
        <end position="219"/>
    </location>
</feature>
<sequence length="222" mass="24689">MIGKDQIVRSSFVRYGALPLGLIALVVVLRIFFFTPFRVMTTTQAPALRLGAWALARRTQSPDRGSLILFHTDRARTSTSAQSLMVARVVALPGDSLEVRSGQLFVNGVAVSDYRHPRDAREQYALRLPREGGVYPLTSTNLVAYRAALVEEQRLFAPARGEVALHRLAPKDWLAALTSNPYHTFRRDYYWVLTDDTSVAPDSRHLGILPADAIEGVILFAL</sequence>
<evidence type="ECO:0000313" key="5">
    <source>
        <dbReference type="EMBL" id="KXB73710.1"/>
    </source>
</evidence>
<dbReference type="GO" id="GO:0004252">
    <property type="term" value="F:serine-type endopeptidase activity"/>
    <property type="evidence" value="ECO:0007669"/>
    <property type="project" value="InterPro"/>
</dbReference>
<evidence type="ECO:0000256" key="3">
    <source>
        <dbReference type="RuleBase" id="RU362042"/>
    </source>
</evidence>
<evidence type="ECO:0000259" key="4">
    <source>
        <dbReference type="Pfam" id="PF10502"/>
    </source>
</evidence>
<dbReference type="GO" id="GO:0009003">
    <property type="term" value="F:signal peptidase activity"/>
    <property type="evidence" value="ECO:0007669"/>
    <property type="project" value="UniProtKB-EC"/>
</dbReference>
<dbReference type="InterPro" id="IPR036286">
    <property type="entry name" value="LexA/Signal_pep-like_sf"/>
</dbReference>
<reference evidence="6" key="1">
    <citation type="submission" date="2016-01" db="EMBL/GenBank/DDBJ databases">
        <authorList>
            <person name="Mitreva M."/>
            <person name="Pepin K.H."/>
            <person name="Mihindukulasuriya K.A."/>
            <person name="Fulton R."/>
            <person name="Fronick C."/>
            <person name="O'Laughlin M."/>
            <person name="Miner T."/>
            <person name="Herter B."/>
            <person name="Rosa B.A."/>
            <person name="Cordes M."/>
            <person name="Tomlinson C."/>
            <person name="Wollam A."/>
            <person name="Palsikar V.B."/>
            <person name="Mardis E.R."/>
            <person name="Wilson R.K."/>
        </authorList>
    </citation>
    <scope>NUCLEOTIDE SEQUENCE [LARGE SCALE GENOMIC DNA]</scope>
    <source>
        <strain evidence="6">KA00683</strain>
    </source>
</reference>
<dbReference type="PANTHER" id="PTHR43390">
    <property type="entry name" value="SIGNAL PEPTIDASE I"/>
    <property type="match status" value="1"/>
</dbReference>
<keyword evidence="3" id="KW-0472">Membrane</keyword>
<dbReference type="NCBIfam" id="TIGR02227">
    <property type="entry name" value="sigpep_I_bact"/>
    <property type="match status" value="1"/>
</dbReference>
<evidence type="ECO:0000256" key="1">
    <source>
        <dbReference type="ARBA" id="ARBA00009370"/>
    </source>
</evidence>
<dbReference type="InterPro" id="IPR000223">
    <property type="entry name" value="Pept_S26A_signal_pept_1"/>
</dbReference>
<organism evidence="5 6">
    <name type="scientific">Porphyromonas somerae</name>
    <dbReference type="NCBI Taxonomy" id="322095"/>
    <lineage>
        <taxon>Bacteria</taxon>
        <taxon>Pseudomonadati</taxon>
        <taxon>Bacteroidota</taxon>
        <taxon>Bacteroidia</taxon>
        <taxon>Bacteroidales</taxon>
        <taxon>Porphyromonadaceae</taxon>
        <taxon>Porphyromonas</taxon>
    </lineage>
</organism>
<comment type="subcellular location">
    <subcellularLocation>
        <location evidence="3">Membrane</location>
        <topology evidence="3">Single-pass type II membrane protein</topology>
    </subcellularLocation>
</comment>
<dbReference type="Gene3D" id="2.10.109.10">
    <property type="entry name" value="Umud Fragment, subunit A"/>
    <property type="match status" value="1"/>
</dbReference>
<dbReference type="EC" id="3.4.21.89" evidence="3"/>
<keyword evidence="3" id="KW-0645">Protease</keyword>
<dbReference type="SUPFAM" id="SSF51306">
    <property type="entry name" value="LexA/Signal peptidase"/>
    <property type="match status" value="1"/>
</dbReference>
<comment type="caution">
    <text evidence="5">The sequence shown here is derived from an EMBL/GenBank/DDBJ whole genome shotgun (WGS) entry which is preliminary data.</text>
</comment>
<dbReference type="GO" id="GO:0006465">
    <property type="term" value="P:signal peptide processing"/>
    <property type="evidence" value="ECO:0007669"/>
    <property type="project" value="InterPro"/>
</dbReference>
<evidence type="ECO:0000256" key="2">
    <source>
        <dbReference type="ARBA" id="ARBA00019232"/>
    </source>
</evidence>
<keyword evidence="3" id="KW-0812">Transmembrane</keyword>
<keyword evidence="3" id="KW-0378">Hydrolase</keyword>
<dbReference type="GO" id="GO:0016020">
    <property type="term" value="C:membrane"/>
    <property type="evidence" value="ECO:0007669"/>
    <property type="project" value="UniProtKB-SubCell"/>
</dbReference>
<dbReference type="RefSeq" id="WP_060935981.1">
    <property type="nucleotide sequence ID" value="NZ_KQ960465.1"/>
</dbReference>
<dbReference type="AlphaFoldDB" id="A0A134B1A1"/>
<keyword evidence="6" id="KW-1185">Reference proteome</keyword>
<dbReference type="PRINTS" id="PR00727">
    <property type="entry name" value="LEADERPTASE"/>
</dbReference>
<accession>A0A134B1A1</accession>
<dbReference type="PANTHER" id="PTHR43390:SF1">
    <property type="entry name" value="CHLOROPLAST PROCESSING PEPTIDASE"/>
    <property type="match status" value="1"/>
</dbReference>
<protein>
    <recommendedName>
        <fullName evidence="2 3">Signal peptidase I</fullName>
        <ecNumber evidence="3">3.4.21.89</ecNumber>
    </recommendedName>
</protein>
<proteinExistence type="inferred from homology"/>
<keyword evidence="3" id="KW-1133">Transmembrane helix</keyword>
<comment type="catalytic activity">
    <reaction evidence="3">
        <text>Cleavage of hydrophobic, N-terminal signal or leader sequences from secreted and periplasmic proteins.</text>
        <dbReference type="EC" id="3.4.21.89"/>
    </reaction>
</comment>
<dbReference type="PATRIC" id="fig|322095.3.peg.1887"/>
<gene>
    <name evidence="5" type="ORF">HMPREF3185_01912</name>
</gene>